<dbReference type="EMBL" id="AP019841">
    <property type="protein sequence ID" value="BBM54110.1"/>
    <property type="molecule type" value="Genomic_DNA"/>
</dbReference>
<dbReference type="GO" id="GO:0003955">
    <property type="term" value="F:NAD(P)H dehydrogenase (quinone) activity"/>
    <property type="evidence" value="ECO:0007669"/>
    <property type="project" value="TreeGrafter"/>
</dbReference>
<evidence type="ECO:0000256" key="1">
    <source>
        <dbReference type="ARBA" id="ARBA00023002"/>
    </source>
</evidence>
<evidence type="ECO:0000313" key="3">
    <source>
        <dbReference type="EMBL" id="BBM54110.1"/>
    </source>
</evidence>
<dbReference type="GO" id="GO:0010181">
    <property type="term" value="F:FMN binding"/>
    <property type="evidence" value="ECO:0007669"/>
    <property type="project" value="TreeGrafter"/>
</dbReference>
<evidence type="ECO:0000313" key="4">
    <source>
        <dbReference type="Proteomes" id="UP000321944"/>
    </source>
</evidence>
<dbReference type="OrthoDB" id="9805976at2"/>
<reference evidence="3 4" key="1">
    <citation type="submission" date="2019-07" db="EMBL/GenBank/DDBJ databases">
        <title>Complete Genome Sequence of Leptotrichia wadei Strain JMUB3936.</title>
        <authorList>
            <person name="Watanabe S."/>
            <person name="Cui L."/>
        </authorList>
    </citation>
    <scope>NUCLEOTIDE SEQUENCE [LARGE SCALE GENOMIC DNA]</scope>
    <source>
        <strain evidence="3 4">JMUB3936</strain>
    </source>
</reference>
<dbReference type="InterPro" id="IPR029039">
    <property type="entry name" value="Flavoprotein-like_sf"/>
</dbReference>
<dbReference type="Gene3D" id="3.40.50.360">
    <property type="match status" value="1"/>
</dbReference>
<dbReference type="GO" id="GO:0009055">
    <property type="term" value="F:electron transfer activity"/>
    <property type="evidence" value="ECO:0007669"/>
    <property type="project" value="TreeGrafter"/>
</dbReference>
<dbReference type="Proteomes" id="UP000321944">
    <property type="component" value="Chromosome"/>
</dbReference>
<gene>
    <name evidence="3" type="ORF">JMUB3936_0388</name>
</gene>
<protein>
    <submittedName>
        <fullName evidence="3">Flavodoxin-like protein</fullName>
    </submittedName>
</protein>
<sequence length="176" mass="20953">MKTLVILAHPDMENSRINKRWKEELEKYPDKITVNELYKNYPNWDIDIEREHELLLSHDNIIIQFPLYWYTYTPLLKKWLDDVLSYNWAYGNEYNLKGKNIGVAISIGGFESDYSKTGSVKFSMDEILIHFKATVEYVKANLISHYFLFDTDNISDEELSENAGNYIKYIFNINWE</sequence>
<dbReference type="RefSeq" id="WP_147002946.1">
    <property type="nucleotide sequence ID" value="NZ_AP019841.1"/>
</dbReference>
<name>A0A510KQT3_9FUSO</name>
<dbReference type="InterPro" id="IPR003680">
    <property type="entry name" value="Flavodoxin_fold"/>
</dbReference>
<proteinExistence type="predicted"/>
<feature type="domain" description="Flavodoxin-like fold" evidence="2">
    <location>
        <begin position="1"/>
        <end position="168"/>
    </location>
</feature>
<evidence type="ECO:0000259" key="2">
    <source>
        <dbReference type="Pfam" id="PF02525"/>
    </source>
</evidence>
<dbReference type="Pfam" id="PF02525">
    <property type="entry name" value="Flavodoxin_2"/>
    <property type="match status" value="1"/>
</dbReference>
<organism evidence="3 4">
    <name type="scientific">Leptotrichia wadei</name>
    <dbReference type="NCBI Taxonomy" id="157687"/>
    <lineage>
        <taxon>Bacteria</taxon>
        <taxon>Fusobacteriati</taxon>
        <taxon>Fusobacteriota</taxon>
        <taxon>Fusobacteriia</taxon>
        <taxon>Fusobacteriales</taxon>
        <taxon>Leptotrichiaceae</taxon>
        <taxon>Leptotrichia</taxon>
    </lineage>
</organism>
<dbReference type="PANTHER" id="PTHR47307:SF1">
    <property type="entry name" value="GLUTATHIONE-REGULATED POTASSIUM-EFFLUX SYSTEM ANCILLARY PROTEIN KEFG"/>
    <property type="match status" value="1"/>
</dbReference>
<accession>A0A510KQT3</accession>
<dbReference type="PANTHER" id="PTHR47307">
    <property type="entry name" value="GLUTATHIONE-REGULATED POTASSIUM-EFFLUX SYSTEM ANCILLARY PROTEIN KEFG"/>
    <property type="match status" value="1"/>
</dbReference>
<dbReference type="SUPFAM" id="SSF52218">
    <property type="entry name" value="Flavoproteins"/>
    <property type="match status" value="1"/>
</dbReference>
<keyword evidence="1" id="KW-0560">Oxidoreductase</keyword>
<dbReference type="AlphaFoldDB" id="A0A510KQT3"/>
<dbReference type="InterPro" id="IPR046980">
    <property type="entry name" value="KefG/KefF"/>
</dbReference>